<evidence type="ECO:0000313" key="2">
    <source>
        <dbReference type="Proteomes" id="UP000002979"/>
    </source>
</evidence>
<organism evidence="1 2">
    <name type="scientific">Collinsella aerofaciens (strain ATCC 25986 / DSM 3979 / JCM 10188 / KCTC 3647 / NCTC 11838 / VPI 1003)</name>
    <dbReference type="NCBI Taxonomy" id="411903"/>
    <lineage>
        <taxon>Bacteria</taxon>
        <taxon>Bacillati</taxon>
        <taxon>Actinomycetota</taxon>
        <taxon>Coriobacteriia</taxon>
        <taxon>Coriobacteriales</taxon>
        <taxon>Coriobacteriaceae</taxon>
        <taxon>Collinsella</taxon>
    </lineage>
</organism>
<reference evidence="1 2" key="1">
    <citation type="submission" date="2007-01" db="EMBL/GenBank/DDBJ databases">
        <title>Draft genome sequence of Collinsella aerofaciens (ATCC 25986).</title>
        <authorList>
            <person name="Sudarsanam P."/>
            <person name="Ley R."/>
            <person name="Guruge J."/>
            <person name="Turnbaugh P.J."/>
            <person name="Mahowald M."/>
            <person name="Liep D."/>
            <person name="Gordon J."/>
        </authorList>
    </citation>
    <scope>NUCLEOTIDE SEQUENCE [LARGE SCALE GENOMIC DNA]</scope>
    <source>
        <strain evidence="2">ATCC 25986 / DSM 3979 / JCM 10188 / KCTC 3647 / NCTC 11838 / VPI 1003</strain>
    </source>
</reference>
<dbReference type="NCBIfam" id="NF040910">
    <property type="entry name" value="CD1375_fam"/>
    <property type="match status" value="1"/>
</dbReference>
<dbReference type="AlphaFoldDB" id="A4E788"/>
<comment type="caution">
    <text evidence="1">The sequence shown here is derived from an EMBL/GenBank/DDBJ whole genome shotgun (WGS) entry which is preliminary data.</text>
</comment>
<name>A4E788_COLAA</name>
<dbReference type="Proteomes" id="UP000002979">
    <property type="component" value="Unassembled WGS sequence"/>
</dbReference>
<gene>
    <name evidence="1" type="ORF">COLAER_00269</name>
</gene>
<accession>A4E788</accession>
<dbReference type="EMBL" id="AAVN02000001">
    <property type="protein sequence ID" value="EBA40597.1"/>
    <property type="molecule type" value="Genomic_DNA"/>
</dbReference>
<dbReference type="InterPro" id="IPR047907">
    <property type="entry name" value="CD1375-like"/>
</dbReference>
<sequence length="41" mass="4841">MEVSNLAKIYYRAVKSGKRTLESVPERWRDEVRQMLEADGE</sequence>
<reference evidence="1 2" key="2">
    <citation type="submission" date="2007-04" db="EMBL/GenBank/DDBJ databases">
        <authorList>
            <person name="Fulton L."/>
            <person name="Clifton S."/>
            <person name="Fulton B."/>
            <person name="Xu J."/>
            <person name="Minx P."/>
            <person name="Mardis E.R."/>
            <person name="Wilson R.K."/>
        </authorList>
    </citation>
    <scope>NUCLEOTIDE SEQUENCE [LARGE SCALE GENOMIC DNA]</scope>
    <source>
        <strain evidence="2">ATCC 25986 / DSM 3979 / JCM 10188 / KCTC 3647 / NCTC 11838 / VPI 1003</strain>
    </source>
</reference>
<proteinExistence type="predicted"/>
<protein>
    <submittedName>
        <fullName evidence="1">Uncharacterized protein</fullName>
    </submittedName>
</protein>
<evidence type="ECO:0000313" key="1">
    <source>
        <dbReference type="EMBL" id="EBA40597.1"/>
    </source>
</evidence>